<feature type="transmembrane region" description="Helical" evidence="6">
    <location>
        <begin position="282"/>
        <end position="300"/>
    </location>
</feature>
<dbReference type="Pfam" id="PF07690">
    <property type="entry name" value="MFS_1"/>
    <property type="match status" value="2"/>
</dbReference>
<dbReference type="GO" id="GO:0016020">
    <property type="term" value="C:membrane"/>
    <property type="evidence" value="ECO:0007669"/>
    <property type="project" value="UniProtKB-SubCell"/>
</dbReference>
<feature type="transmembrane region" description="Helical" evidence="6">
    <location>
        <begin position="53"/>
        <end position="74"/>
    </location>
</feature>
<feature type="transmembrane region" description="Helical" evidence="6">
    <location>
        <begin position="842"/>
        <end position="865"/>
    </location>
</feature>
<feature type="transmembrane region" description="Helical" evidence="6">
    <location>
        <begin position="588"/>
        <end position="609"/>
    </location>
</feature>
<comment type="caution">
    <text evidence="7">The sequence shown here is derived from an EMBL/GenBank/DDBJ whole genome shotgun (WGS) entry which is preliminary data.</text>
</comment>
<feature type="transmembrane region" description="Helical" evidence="6">
    <location>
        <begin position="500"/>
        <end position="519"/>
    </location>
</feature>
<feature type="transmembrane region" description="Helical" evidence="6">
    <location>
        <begin position="778"/>
        <end position="797"/>
    </location>
</feature>
<evidence type="ECO:0000256" key="4">
    <source>
        <dbReference type="ARBA" id="ARBA00022989"/>
    </source>
</evidence>
<feature type="transmembrane region" description="Helical" evidence="6">
    <location>
        <begin position="252"/>
        <end position="270"/>
    </location>
</feature>
<keyword evidence="5 6" id="KW-0472">Membrane</keyword>
<sequence>MVQFGYLLWCFPSSQILQRLPIAKSMCAVMIIWGFVLIGAGFCRSFIPMVITRVLLGALEAPVAPGNFIIMTMWYTREEQPIRAGLFYTGLATIITGTLGWAVGFLPTHAWPSFFYITGAISILYGVLVGVFLPDNPVRAKFITPRERFVAIERLRADQLGIENKTFSAPQLRETLRDPKTWLMFLFNIWVSIPNGGLTNFAPLIVNGLGYSPQRSTLLMMPTGVVQTLSSYVCNFGVYVCVRRFKGCQLRGAFVIGGLVVGMVATVLLYTLPLDNYTGRLWALYWSYFYLGPYIVALGINSANTAGHTKKVTTNAIVFASYCISNIIGPQFFKSSQAPLYPLGMGAMLVSYALSIFTMILYMLYCWNENRRREKLDHDSGQRVHLDTDFQDLTDRENIHFRYKAGSGIEPCQEEPTAGSVHDIKDANDLDDQAAIFLREHEVEWAGYEASEAKRVLRKIDWRLMPLIVGTTIIAAVDKILISNAALYGMNQDTHLVGQQYSWVGSIFYFGWLIAEYPANAVLQKLPVGKTVGTAVVAWGGCVMCLAAAQNAAGLMVLRFLMGILESPLFPAVTILNTMWYKKSEQPVRMAITFTGFSSLVTGIVSYGIGHAKTGIASWRLLFLVIGGFTVFWGAILLVWLPDSPLADNFLTGKDKYIALDRVKDNMTGIENRAIREAFTDYKTYILFIFFLSMNVPTGGLVTFAAQIVSGLGYGKLETTLLGMPTGVMQSLAGFMVAIPQRWLTNKRCLSAGLCCLVPLVCSIVIKELPHDNKVGRLMAYYFFYFFWGPYATALSLPMANVSGHTKKLTINATVFLGYCIANIVGPQIFIEREAPNYTTGYSAIMAFEVVAIACMVAYAVGCMIENRIRDRKEGTEVDVTVVDQLGDLTDYEKRGFRYVY</sequence>
<feature type="transmembrane region" description="Helical" evidence="6">
    <location>
        <begin position="464"/>
        <end position="488"/>
    </location>
</feature>
<feature type="transmembrane region" description="Helical" evidence="6">
    <location>
        <begin position="531"/>
        <end position="550"/>
    </location>
</feature>
<gene>
    <name evidence="7" type="ORF">GCG54_00000651</name>
</gene>
<dbReference type="GeneID" id="69007823"/>
<feature type="transmembrane region" description="Helical" evidence="6">
    <location>
        <begin position="27"/>
        <end position="47"/>
    </location>
</feature>
<keyword evidence="4 6" id="KW-1133">Transmembrane helix</keyword>
<evidence type="ECO:0000256" key="6">
    <source>
        <dbReference type="SAM" id="Phobius"/>
    </source>
</evidence>
<dbReference type="RefSeq" id="XP_045263458.1">
    <property type="nucleotide sequence ID" value="XM_045400785.1"/>
</dbReference>
<evidence type="ECO:0000313" key="8">
    <source>
        <dbReference type="Proteomes" id="UP000613401"/>
    </source>
</evidence>
<evidence type="ECO:0000256" key="3">
    <source>
        <dbReference type="ARBA" id="ARBA00022692"/>
    </source>
</evidence>
<feature type="transmembrane region" description="Helical" evidence="6">
    <location>
        <begin position="218"/>
        <end position="240"/>
    </location>
</feature>
<feature type="transmembrane region" description="Helical" evidence="6">
    <location>
        <begin position="312"/>
        <end position="333"/>
    </location>
</feature>
<evidence type="ECO:0000313" key="7">
    <source>
        <dbReference type="EMBL" id="KAF3804299.1"/>
    </source>
</evidence>
<feature type="transmembrane region" description="Helical" evidence="6">
    <location>
        <begin position="685"/>
        <end position="709"/>
    </location>
</feature>
<evidence type="ECO:0000256" key="5">
    <source>
        <dbReference type="ARBA" id="ARBA00023136"/>
    </source>
</evidence>
<name>A0A8H4CI78_COLGL</name>
<feature type="transmembrane region" description="Helical" evidence="6">
    <location>
        <begin position="749"/>
        <end position="766"/>
    </location>
</feature>
<evidence type="ECO:0000256" key="1">
    <source>
        <dbReference type="ARBA" id="ARBA00004141"/>
    </source>
</evidence>
<dbReference type="PANTHER" id="PTHR43791">
    <property type="entry name" value="PERMEASE-RELATED"/>
    <property type="match status" value="1"/>
</dbReference>
<accession>A0A8H4CI78</accession>
<dbReference type="SUPFAM" id="SSF103473">
    <property type="entry name" value="MFS general substrate transporter"/>
    <property type="match status" value="2"/>
</dbReference>
<feature type="transmembrane region" description="Helical" evidence="6">
    <location>
        <begin position="621"/>
        <end position="641"/>
    </location>
</feature>
<feature type="transmembrane region" description="Helical" evidence="6">
    <location>
        <begin position="182"/>
        <end position="206"/>
    </location>
</feature>
<dbReference type="InterPro" id="IPR011701">
    <property type="entry name" value="MFS"/>
</dbReference>
<reference evidence="7" key="1">
    <citation type="journal article" date="2020" name="Phytopathology">
        <title>Genome sequence and comparative analysis of Colletotrichum gloeosporioides isolated from Liriodendron leaves.</title>
        <authorList>
            <person name="Fu F.F."/>
            <person name="Hao Z."/>
            <person name="Wang P."/>
            <person name="Lu Y."/>
            <person name="Xue L.J."/>
            <person name="Wei G."/>
            <person name="Tian Y."/>
            <person name="Baishi H."/>
            <person name="Xu H."/>
            <person name="Shi J."/>
            <person name="Cheng T."/>
            <person name="Wang G."/>
            <person name="Yi Y."/>
            <person name="Chen J."/>
        </authorList>
    </citation>
    <scope>NUCLEOTIDE SEQUENCE</scope>
    <source>
        <strain evidence="7">Lc1</strain>
    </source>
</reference>
<feature type="transmembrane region" description="Helical" evidence="6">
    <location>
        <begin position="345"/>
        <end position="365"/>
    </location>
</feature>
<dbReference type="Gene3D" id="1.20.1250.20">
    <property type="entry name" value="MFS general substrate transporter like domains"/>
    <property type="match status" value="2"/>
</dbReference>
<keyword evidence="8" id="KW-1185">Reference proteome</keyword>
<proteinExistence type="predicted"/>
<feature type="transmembrane region" description="Helical" evidence="6">
    <location>
        <begin position="113"/>
        <end position="133"/>
    </location>
</feature>
<dbReference type="Proteomes" id="UP000613401">
    <property type="component" value="Unassembled WGS sequence"/>
</dbReference>
<dbReference type="EMBL" id="WVTB01000050">
    <property type="protein sequence ID" value="KAF3804299.1"/>
    <property type="molecule type" value="Genomic_DNA"/>
</dbReference>
<dbReference type="GO" id="GO:0022857">
    <property type="term" value="F:transmembrane transporter activity"/>
    <property type="evidence" value="ECO:0007669"/>
    <property type="project" value="InterPro"/>
</dbReference>
<feature type="transmembrane region" description="Helical" evidence="6">
    <location>
        <begin position="86"/>
        <end position="107"/>
    </location>
</feature>
<evidence type="ECO:0000256" key="2">
    <source>
        <dbReference type="ARBA" id="ARBA00022448"/>
    </source>
</evidence>
<keyword evidence="2" id="KW-0813">Transport</keyword>
<dbReference type="PANTHER" id="PTHR43791:SF36">
    <property type="entry name" value="TRANSPORTER, PUTATIVE (AFU_ORTHOLOGUE AFUA_6G08340)-RELATED"/>
    <property type="match status" value="1"/>
</dbReference>
<comment type="subcellular location">
    <subcellularLocation>
        <location evidence="1">Membrane</location>
        <topology evidence="1">Multi-pass membrane protein</topology>
    </subcellularLocation>
</comment>
<reference evidence="7" key="2">
    <citation type="submission" date="2020-03" db="EMBL/GenBank/DDBJ databases">
        <authorList>
            <person name="Fu F.-F."/>
            <person name="Chen J."/>
        </authorList>
    </citation>
    <scope>NUCLEOTIDE SEQUENCE</scope>
    <source>
        <strain evidence="7">Lc1</strain>
    </source>
</reference>
<organism evidence="7 8">
    <name type="scientific">Colletotrichum gloeosporioides</name>
    <name type="common">Anthracnose fungus</name>
    <name type="synonym">Glomerella cingulata</name>
    <dbReference type="NCBI Taxonomy" id="474922"/>
    <lineage>
        <taxon>Eukaryota</taxon>
        <taxon>Fungi</taxon>
        <taxon>Dikarya</taxon>
        <taxon>Ascomycota</taxon>
        <taxon>Pezizomycotina</taxon>
        <taxon>Sordariomycetes</taxon>
        <taxon>Hypocreomycetidae</taxon>
        <taxon>Glomerellales</taxon>
        <taxon>Glomerellaceae</taxon>
        <taxon>Colletotrichum</taxon>
        <taxon>Colletotrichum gloeosporioides species complex</taxon>
    </lineage>
</organism>
<dbReference type="InterPro" id="IPR036259">
    <property type="entry name" value="MFS_trans_sf"/>
</dbReference>
<feature type="transmembrane region" description="Helical" evidence="6">
    <location>
        <begin position="809"/>
        <end position="830"/>
    </location>
</feature>
<protein>
    <submittedName>
        <fullName evidence="7">Putative transporter</fullName>
    </submittedName>
</protein>
<dbReference type="AlphaFoldDB" id="A0A8H4CI78"/>
<keyword evidence="3 6" id="KW-0812">Transmembrane</keyword>